<keyword evidence="2" id="KW-1185">Reference proteome</keyword>
<name>A0A822AIJ6_9BILA</name>
<accession>A0A822AIJ6</accession>
<protein>
    <submittedName>
        <fullName evidence="1">Uncharacterized protein</fullName>
    </submittedName>
</protein>
<evidence type="ECO:0000313" key="2">
    <source>
        <dbReference type="Proteomes" id="UP000663873"/>
    </source>
</evidence>
<dbReference type="EMBL" id="CAJOBP010112616">
    <property type="protein sequence ID" value="CAF5006055.1"/>
    <property type="molecule type" value="Genomic_DNA"/>
</dbReference>
<proteinExistence type="predicted"/>
<comment type="caution">
    <text evidence="1">The sequence shown here is derived from an EMBL/GenBank/DDBJ whole genome shotgun (WGS) entry which is preliminary data.</text>
</comment>
<organism evidence="1 2">
    <name type="scientific">Rotaria socialis</name>
    <dbReference type="NCBI Taxonomy" id="392032"/>
    <lineage>
        <taxon>Eukaryota</taxon>
        <taxon>Metazoa</taxon>
        <taxon>Spiralia</taxon>
        <taxon>Gnathifera</taxon>
        <taxon>Rotifera</taxon>
        <taxon>Eurotatoria</taxon>
        <taxon>Bdelloidea</taxon>
        <taxon>Philodinida</taxon>
        <taxon>Philodinidae</taxon>
        <taxon>Rotaria</taxon>
    </lineage>
</organism>
<sequence length="71" mass="8105">SIGSELPWKHCGHSWNTECCVAADVVQYQAPVKLSNLTKKMMNKAMMNATLLLKRLPSHCKRSVYSTEEYF</sequence>
<reference evidence="1" key="1">
    <citation type="submission" date="2021-02" db="EMBL/GenBank/DDBJ databases">
        <authorList>
            <person name="Nowell W R."/>
        </authorList>
    </citation>
    <scope>NUCLEOTIDE SEQUENCE</scope>
</reference>
<gene>
    <name evidence="1" type="ORF">UJA718_LOCUS50400</name>
</gene>
<dbReference type="Proteomes" id="UP000663873">
    <property type="component" value="Unassembled WGS sequence"/>
</dbReference>
<dbReference type="AlphaFoldDB" id="A0A822AIJ6"/>
<feature type="non-terminal residue" evidence="1">
    <location>
        <position position="1"/>
    </location>
</feature>
<evidence type="ECO:0000313" key="1">
    <source>
        <dbReference type="EMBL" id="CAF5006055.1"/>
    </source>
</evidence>